<gene>
    <name evidence="7" type="ORF">J3U87_15815</name>
</gene>
<protein>
    <submittedName>
        <fullName evidence="7">Protein kinase</fullName>
    </submittedName>
</protein>
<organism evidence="7 8">
    <name type="scientific">Sulfidibacter corallicola</name>
    <dbReference type="NCBI Taxonomy" id="2818388"/>
    <lineage>
        <taxon>Bacteria</taxon>
        <taxon>Pseudomonadati</taxon>
        <taxon>Acidobacteriota</taxon>
        <taxon>Holophagae</taxon>
        <taxon>Acanthopleuribacterales</taxon>
        <taxon>Acanthopleuribacteraceae</taxon>
        <taxon>Sulfidibacter</taxon>
    </lineage>
</organism>
<dbReference type="RefSeq" id="WP_237384015.1">
    <property type="nucleotide sequence ID" value="NZ_CP071793.1"/>
</dbReference>
<dbReference type="SMART" id="SM00220">
    <property type="entry name" value="S_TKc"/>
    <property type="match status" value="1"/>
</dbReference>
<dbReference type="PROSITE" id="PS00108">
    <property type="entry name" value="PROTEIN_KINASE_ST"/>
    <property type="match status" value="1"/>
</dbReference>
<evidence type="ECO:0000259" key="6">
    <source>
        <dbReference type="PROSITE" id="PS50011"/>
    </source>
</evidence>
<keyword evidence="8" id="KW-1185">Reference proteome</keyword>
<dbReference type="GO" id="GO:0004674">
    <property type="term" value="F:protein serine/threonine kinase activity"/>
    <property type="evidence" value="ECO:0007669"/>
    <property type="project" value="TreeGrafter"/>
</dbReference>
<keyword evidence="4" id="KW-0067">ATP-binding</keyword>
<dbReference type="PANTHER" id="PTHR43289">
    <property type="entry name" value="MITOGEN-ACTIVATED PROTEIN KINASE KINASE KINASE 20-RELATED"/>
    <property type="match status" value="1"/>
</dbReference>
<dbReference type="InterPro" id="IPR000719">
    <property type="entry name" value="Prot_kinase_dom"/>
</dbReference>
<dbReference type="InterPro" id="IPR008271">
    <property type="entry name" value="Ser/Thr_kinase_AS"/>
</dbReference>
<dbReference type="CDD" id="cd14014">
    <property type="entry name" value="STKc_PknB_like"/>
    <property type="match status" value="1"/>
</dbReference>
<dbReference type="Gene3D" id="1.25.40.10">
    <property type="entry name" value="Tetratricopeptide repeat domain"/>
    <property type="match status" value="1"/>
</dbReference>
<feature type="domain" description="Protein kinase" evidence="6">
    <location>
        <begin position="34"/>
        <end position="293"/>
    </location>
</feature>
<evidence type="ECO:0000313" key="8">
    <source>
        <dbReference type="Proteomes" id="UP000663929"/>
    </source>
</evidence>
<keyword evidence="3 7" id="KW-0418">Kinase</keyword>
<dbReference type="Gene3D" id="1.10.510.10">
    <property type="entry name" value="Transferase(Phosphotransferase) domain 1"/>
    <property type="match status" value="1"/>
</dbReference>
<dbReference type="SUPFAM" id="SSF56112">
    <property type="entry name" value="Protein kinase-like (PK-like)"/>
    <property type="match status" value="1"/>
</dbReference>
<reference evidence="7" key="1">
    <citation type="submission" date="2021-03" db="EMBL/GenBank/DDBJ databases">
        <title>Acanthopleuribacteraceae sp. M133.</title>
        <authorList>
            <person name="Wang G."/>
        </authorList>
    </citation>
    <scope>NUCLEOTIDE SEQUENCE</scope>
    <source>
        <strain evidence="7">M133</strain>
    </source>
</reference>
<feature type="region of interest" description="Disordered" evidence="5">
    <location>
        <begin position="1"/>
        <end position="25"/>
    </location>
</feature>
<keyword evidence="1" id="KW-0808">Transferase</keyword>
<dbReference type="GO" id="GO:0005524">
    <property type="term" value="F:ATP binding"/>
    <property type="evidence" value="ECO:0007669"/>
    <property type="project" value="UniProtKB-KW"/>
</dbReference>
<evidence type="ECO:0000256" key="4">
    <source>
        <dbReference type="ARBA" id="ARBA00022840"/>
    </source>
</evidence>
<dbReference type="SUPFAM" id="SSF81901">
    <property type="entry name" value="HCP-like"/>
    <property type="match status" value="1"/>
</dbReference>
<keyword evidence="2" id="KW-0547">Nucleotide-binding</keyword>
<proteinExistence type="predicted"/>
<evidence type="ECO:0000256" key="1">
    <source>
        <dbReference type="ARBA" id="ARBA00022679"/>
    </source>
</evidence>
<evidence type="ECO:0000256" key="3">
    <source>
        <dbReference type="ARBA" id="ARBA00022777"/>
    </source>
</evidence>
<dbReference type="InterPro" id="IPR011009">
    <property type="entry name" value="Kinase-like_dom_sf"/>
</dbReference>
<dbReference type="EMBL" id="CP071793">
    <property type="protein sequence ID" value="QTD53915.1"/>
    <property type="molecule type" value="Genomic_DNA"/>
</dbReference>
<feature type="compositionally biased region" description="Basic and acidic residues" evidence="5">
    <location>
        <begin position="13"/>
        <end position="25"/>
    </location>
</feature>
<dbReference type="KEGG" id="scor:J3U87_15815"/>
<dbReference type="Proteomes" id="UP000663929">
    <property type="component" value="Chromosome"/>
</dbReference>
<dbReference type="Pfam" id="PF00069">
    <property type="entry name" value="Pkinase"/>
    <property type="match status" value="1"/>
</dbReference>
<name>A0A8A4U597_SULCO</name>
<accession>A0A8A4U597</accession>
<sequence>MTDFQIPQLQSADSRHSEKPSPDRSVSDIVANKYEIVDILSESRKSSVYVVRREVQGTVIREVLKVIRWGGDSADIDKWKALIEAHKRANHSNLVPIRDFDGLPGGDEIFVTMELMTEGTWAERLKAARSQGNWLDPLEVLRHMRGIADALEALHRENIIHQDIKPENTFVCAKYGAKLGDFDLAIYRDGDAETHHGRFGGTVPYMSPEQKKKWFLGEDVTLTFSTDVYSFATMLYHLLTGSFPSPKSPPIGEFIRDPLLTEQLEAFLGRCWEEDPADRFADGADMASAYRRLLRPSMNGGSDPESVYREIFRMALDRYGQVDQAKRTYLRSKQVELGLSDFQVRRIEDAEQICKSSDDFEADLSEEKPTVKMPVARSGRRRWPWLVAAALASTSVFGLYTALPEYGPVSRAALRQQLGLERERLELRDSFETTSHDGDVAQMELVKSEYEQQWPSDGSTLSAMRDKIMKEKKRQDEIRAEQRLFERAVADRNPELAELSVRRLKELGQAVTGKEAILNLLRESLNAKKVTPKPVSTQSKAVDRKPEKAATKPPATTGEPKPRATKTKTLASAVQTVSTTADVQKITQSKPKSIKPKEIHEVADTAASAVNRGSYQGKKPRLSAQVIQQREIDRARRAFFVGIEETRLNTVREYWVTLKLHNAQSVIEMRKICEVGDHLYNSGFYDRAQEWYALLSEERYAPAFFRMGLIAYRREDWPLADNHFQQALTLGHEKAASYLESVERHRLGNPWENPYETTAGALPDGL</sequence>
<evidence type="ECO:0000313" key="7">
    <source>
        <dbReference type="EMBL" id="QTD53915.1"/>
    </source>
</evidence>
<dbReference type="PANTHER" id="PTHR43289:SF6">
    <property type="entry name" value="SERINE_THREONINE-PROTEIN KINASE NEKL-3"/>
    <property type="match status" value="1"/>
</dbReference>
<dbReference type="AlphaFoldDB" id="A0A8A4U597"/>
<evidence type="ECO:0000256" key="5">
    <source>
        <dbReference type="SAM" id="MobiDB-lite"/>
    </source>
</evidence>
<dbReference type="PROSITE" id="PS50011">
    <property type="entry name" value="PROTEIN_KINASE_DOM"/>
    <property type="match status" value="1"/>
</dbReference>
<evidence type="ECO:0000256" key="2">
    <source>
        <dbReference type="ARBA" id="ARBA00022741"/>
    </source>
</evidence>
<feature type="compositionally biased region" description="Basic and acidic residues" evidence="5">
    <location>
        <begin position="541"/>
        <end position="550"/>
    </location>
</feature>
<dbReference type="InterPro" id="IPR011990">
    <property type="entry name" value="TPR-like_helical_dom_sf"/>
</dbReference>
<feature type="compositionally biased region" description="Polar residues" evidence="5">
    <location>
        <begin position="1"/>
        <end position="12"/>
    </location>
</feature>
<feature type="region of interest" description="Disordered" evidence="5">
    <location>
        <begin position="529"/>
        <end position="569"/>
    </location>
</feature>